<dbReference type="PANTHER" id="PTHR12878">
    <property type="entry name" value="NADH-UBIQUINONE OXIDOREDUCTASE B8 SUBUNIT"/>
    <property type="match status" value="1"/>
</dbReference>
<dbReference type="PANTHER" id="PTHR12878:SF0">
    <property type="entry name" value="NADH DEHYDROGENASE [UBIQUINONE] 1 ALPHA SUBCOMPLEX SUBUNIT 2"/>
    <property type="match status" value="1"/>
</dbReference>
<sequence length="87" mass="9459">MSLGRVVRELRIHLCSASPASQGARDFVTKYYSSLKKANPSLPVLVRECNGAQAQVQARLPFGEEKHFAVNGMSAEEIKSVIDGLAK</sequence>
<dbReference type="InterPro" id="IPR007741">
    <property type="entry name" value="Ribosomal_mL43/mS25/NADH_DH"/>
</dbReference>
<comment type="subcellular location">
    <subcellularLocation>
        <location evidence="2">Mitochondrion inner membrane</location>
        <topology evidence="2">Peripheral membrane protein</topology>
        <orientation evidence="2">Matrix side</orientation>
    </subcellularLocation>
</comment>
<comment type="function">
    <text evidence="1">Accessory subunit of the mitochondrial membrane respiratory chain NADH dehydrogenase (Complex I), that is believed not to be involved in catalysis. Complex I functions in the transfer of electrons from NADH to the respiratory chain. The immediate electron acceptor for the enzyme is believed to be ubiquinone.</text>
</comment>
<proteinExistence type="inferred from homology"/>
<dbReference type="SMART" id="SM00916">
    <property type="entry name" value="L51_S25_CI-B8"/>
    <property type="match status" value="1"/>
</dbReference>
<evidence type="ECO:0000256" key="5">
    <source>
        <dbReference type="ARBA" id="ARBA00022660"/>
    </source>
</evidence>
<comment type="similarity">
    <text evidence="3">Belongs to the complex I NDUFA2 subunit family.</text>
</comment>
<dbReference type="SUPFAM" id="SSF52833">
    <property type="entry name" value="Thioredoxin-like"/>
    <property type="match status" value="1"/>
</dbReference>
<evidence type="ECO:0000256" key="7">
    <source>
        <dbReference type="ARBA" id="ARBA00022982"/>
    </source>
</evidence>
<evidence type="ECO:0000313" key="12">
    <source>
        <dbReference type="EMBL" id="EGD80415.1"/>
    </source>
</evidence>
<dbReference type="GO" id="GO:0005743">
    <property type="term" value="C:mitochondrial inner membrane"/>
    <property type="evidence" value="ECO:0007669"/>
    <property type="project" value="UniProtKB-SubCell"/>
</dbReference>
<evidence type="ECO:0000256" key="3">
    <source>
        <dbReference type="ARBA" id="ARBA00008939"/>
    </source>
</evidence>
<dbReference type="PIRSF" id="PIRSF005822">
    <property type="entry name" value="NDUA2"/>
    <property type="match status" value="1"/>
</dbReference>
<dbReference type="Proteomes" id="UP000007799">
    <property type="component" value="Unassembled WGS sequence"/>
</dbReference>
<accession>F2US10</accession>
<dbReference type="InterPro" id="IPR016464">
    <property type="entry name" value="NADH_Ub_cplx-1_asu_su-2"/>
</dbReference>
<dbReference type="FunCoup" id="F2US10">
    <property type="interactions" value="767"/>
</dbReference>
<dbReference type="InterPro" id="IPR036249">
    <property type="entry name" value="Thioredoxin-like_sf"/>
</dbReference>
<keyword evidence="5" id="KW-0679">Respiratory chain</keyword>
<dbReference type="RefSeq" id="XP_004987979.1">
    <property type="nucleotide sequence ID" value="XM_004987922.1"/>
</dbReference>
<keyword evidence="8" id="KW-0496">Mitochondrion</keyword>
<dbReference type="AlphaFoldDB" id="F2US10"/>
<gene>
    <name evidence="12" type="ORF">PTSG_11060</name>
</gene>
<reference evidence="12" key="1">
    <citation type="submission" date="2009-08" db="EMBL/GenBank/DDBJ databases">
        <title>Annotation of Salpingoeca rosetta.</title>
        <authorList>
            <consortium name="The Broad Institute Genome Sequencing Platform"/>
            <person name="Russ C."/>
            <person name="Cuomo C."/>
            <person name="Burger G."/>
            <person name="Gray M.W."/>
            <person name="Holland P.W.H."/>
            <person name="King N."/>
            <person name="Lang F.B.F."/>
            <person name="Roger A.J."/>
            <person name="Ruiz-Trillo I."/>
            <person name="Young S.K."/>
            <person name="Zeng Q."/>
            <person name="Gargeya S."/>
            <person name="Alvarado L."/>
            <person name="Berlin A."/>
            <person name="Chapman S.B."/>
            <person name="Chen Z."/>
            <person name="Freedman E."/>
            <person name="Gellesch M."/>
            <person name="Goldberg J."/>
            <person name="Griggs A."/>
            <person name="Gujja S."/>
            <person name="Heilman E."/>
            <person name="Heiman D."/>
            <person name="Howarth C."/>
            <person name="Mehta T."/>
            <person name="Neiman D."/>
            <person name="Pearson M."/>
            <person name="Roberts A."/>
            <person name="Saif S."/>
            <person name="Shea T."/>
            <person name="Shenoy N."/>
            <person name="Sisk P."/>
            <person name="Stolte C."/>
            <person name="Sykes S."/>
            <person name="White J."/>
            <person name="Yandava C."/>
            <person name="Haas B."/>
            <person name="Nusbaum C."/>
            <person name="Birren B."/>
        </authorList>
    </citation>
    <scope>NUCLEOTIDE SEQUENCE [LARGE SCALE GENOMIC DNA]</scope>
    <source>
        <strain evidence="12">ATCC 50818</strain>
    </source>
</reference>
<dbReference type="Pfam" id="PF05047">
    <property type="entry name" value="L51_S25_CI-B8"/>
    <property type="match status" value="1"/>
</dbReference>
<protein>
    <recommendedName>
        <fullName evidence="11">Ribosomal protein/NADH dehydrogenase domain-containing protein</fullName>
    </recommendedName>
</protein>
<dbReference type="OrthoDB" id="10250268at2759"/>
<keyword evidence="9" id="KW-0472">Membrane</keyword>
<name>F2US10_SALR5</name>
<dbReference type="Gene3D" id="3.40.30.10">
    <property type="entry name" value="Glutaredoxin"/>
    <property type="match status" value="1"/>
</dbReference>
<keyword evidence="6" id="KW-0999">Mitochondrion inner membrane</keyword>
<feature type="domain" description="Ribosomal protein/NADH dehydrogenase" evidence="11">
    <location>
        <begin position="16"/>
        <end position="87"/>
    </location>
</feature>
<dbReference type="eggNOG" id="KOG3446">
    <property type="taxonomic scope" value="Eukaryota"/>
</dbReference>
<dbReference type="KEGG" id="sre:PTSG_11060"/>
<evidence type="ECO:0000256" key="4">
    <source>
        <dbReference type="ARBA" id="ARBA00022448"/>
    </source>
</evidence>
<keyword evidence="7" id="KW-0249">Electron transport</keyword>
<dbReference type="EMBL" id="GL832993">
    <property type="protein sequence ID" value="EGD80415.1"/>
    <property type="molecule type" value="Genomic_DNA"/>
</dbReference>
<dbReference type="GeneID" id="16068506"/>
<evidence type="ECO:0000259" key="11">
    <source>
        <dbReference type="SMART" id="SM00916"/>
    </source>
</evidence>
<evidence type="ECO:0000256" key="9">
    <source>
        <dbReference type="ARBA" id="ARBA00023136"/>
    </source>
</evidence>
<evidence type="ECO:0000256" key="2">
    <source>
        <dbReference type="ARBA" id="ARBA00004443"/>
    </source>
</evidence>
<evidence type="ECO:0000256" key="6">
    <source>
        <dbReference type="ARBA" id="ARBA00022792"/>
    </source>
</evidence>
<evidence type="ECO:0000256" key="8">
    <source>
        <dbReference type="ARBA" id="ARBA00023128"/>
    </source>
</evidence>
<keyword evidence="10" id="KW-1015">Disulfide bond</keyword>
<evidence type="ECO:0000256" key="10">
    <source>
        <dbReference type="PIRSR" id="PIRSR005822-1"/>
    </source>
</evidence>
<evidence type="ECO:0000256" key="1">
    <source>
        <dbReference type="ARBA" id="ARBA00003195"/>
    </source>
</evidence>
<dbReference type="STRING" id="946362.F2US10"/>
<keyword evidence="4" id="KW-0813">Transport</keyword>
<dbReference type="InParanoid" id="F2US10"/>
<keyword evidence="13" id="KW-1185">Reference proteome</keyword>
<organism evidence="13">
    <name type="scientific">Salpingoeca rosetta (strain ATCC 50818 / BSB-021)</name>
    <dbReference type="NCBI Taxonomy" id="946362"/>
    <lineage>
        <taxon>Eukaryota</taxon>
        <taxon>Choanoflagellata</taxon>
        <taxon>Craspedida</taxon>
        <taxon>Salpingoecidae</taxon>
        <taxon>Salpingoeca</taxon>
    </lineage>
</organism>
<dbReference type="OMA" id="FIEQQYV"/>
<feature type="disulfide bond" description="Redox-active" evidence="10">
    <location>
        <begin position="15"/>
        <end position="49"/>
    </location>
</feature>
<evidence type="ECO:0000313" key="13">
    <source>
        <dbReference type="Proteomes" id="UP000007799"/>
    </source>
</evidence>